<dbReference type="Gene3D" id="2.40.50.140">
    <property type="entry name" value="Nucleic acid-binding proteins"/>
    <property type="match status" value="1"/>
</dbReference>
<dbReference type="InterPro" id="IPR019844">
    <property type="entry name" value="CSD_CS"/>
</dbReference>
<evidence type="ECO:0000256" key="2">
    <source>
        <dbReference type="ARBA" id="ARBA00022490"/>
    </source>
</evidence>
<protein>
    <submittedName>
        <fullName evidence="9">Cold-shock protein</fullName>
    </submittedName>
</protein>
<dbReference type="SUPFAM" id="SSF50249">
    <property type="entry name" value="Nucleic acid-binding proteins"/>
    <property type="match status" value="1"/>
</dbReference>
<dbReference type="Gene3D" id="6.20.370.130">
    <property type="match status" value="1"/>
</dbReference>
<evidence type="ECO:0000256" key="6">
    <source>
        <dbReference type="ARBA" id="ARBA00023163"/>
    </source>
</evidence>
<dbReference type="PANTHER" id="PTHR46565">
    <property type="entry name" value="COLD SHOCK DOMAIN PROTEIN 2"/>
    <property type="match status" value="1"/>
</dbReference>
<dbReference type="PROSITE" id="PS51857">
    <property type="entry name" value="CSD_2"/>
    <property type="match status" value="1"/>
</dbReference>
<dbReference type="GO" id="GO:0005829">
    <property type="term" value="C:cytosol"/>
    <property type="evidence" value="ECO:0007669"/>
    <property type="project" value="UniProtKB-ARBA"/>
</dbReference>
<keyword evidence="6" id="KW-0804">Transcription</keyword>
<dbReference type="InterPro" id="IPR011129">
    <property type="entry name" value="CSD"/>
</dbReference>
<organism evidence="9 10">
    <name type="scientific">Mesoterricola silvestris</name>
    <dbReference type="NCBI Taxonomy" id="2927979"/>
    <lineage>
        <taxon>Bacteria</taxon>
        <taxon>Pseudomonadati</taxon>
        <taxon>Acidobacteriota</taxon>
        <taxon>Holophagae</taxon>
        <taxon>Holophagales</taxon>
        <taxon>Holophagaceae</taxon>
        <taxon>Mesoterricola</taxon>
    </lineage>
</organism>
<keyword evidence="5" id="KW-0010">Activator</keyword>
<dbReference type="CDD" id="cd04458">
    <property type="entry name" value="CSP_CDS"/>
    <property type="match status" value="1"/>
</dbReference>
<reference evidence="10" key="1">
    <citation type="journal article" date="2023" name="Int. J. Syst. Evol. Microbiol.">
        <title>Mesoterricola silvestris gen. nov., sp. nov., Mesoterricola sediminis sp. nov., Geothrix oryzae sp. nov., Geothrix edaphica sp. nov., Geothrix rubra sp. nov., and Geothrix limicola sp. nov., six novel members of Acidobacteriota isolated from soils.</title>
        <authorList>
            <person name="Itoh H."/>
            <person name="Sugisawa Y."/>
            <person name="Mise K."/>
            <person name="Xu Z."/>
            <person name="Kuniyasu M."/>
            <person name="Ushijima N."/>
            <person name="Kawano K."/>
            <person name="Kobayashi E."/>
            <person name="Shiratori Y."/>
            <person name="Masuda Y."/>
            <person name="Senoo K."/>
        </authorList>
    </citation>
    <scope>NUCLEOTIDE SEQUENCE [LARGE SCALE GENOMIC DNA]</scope>
    <source>
        <strain evidence="10">W79</strain>
    </source>
</reference>
<dbReference type="PROSITE" id="PS00352">
    <property type="entry name" value="CSD_1"/>
    <property type="match status" value="1"/>
</dbReference>
<dbReference type="Proteomes" id="UP001238179">
    <property type="component" value="Chromosome"/>
</dbReference>
<sequence length="67" mass="7173">MSSGFVKSFSTQKGFGFITPDEGGPDIFVHHSAVQSGGFRTLDINARVQFEITQGARGPQAIMVSRA</sequence>
<dbReference type="RefSeq" id="WP_316413273.1">
    <property type="nucleotide sequence ID" value="NZ_AP027080.1"/>
</dbReference>
<dbReference type="PRINTS" id="PR00050">
    <property type="entry name" value="COLDSHOCK"/>
</dbReference>
<dbReference type="PIRSF" id="PIRSF002599">
    <property type="entry name" value="Cold_shock_A"/>
    <property type="match status" value="1"/>
</dbReference>
<name>A0AA48KA33_9BACT</name>
<dbReference type="EMBL" id="AP027080">
    <property type="protein sequence ID" value="BDU74599.1"/>
    <property type="molecule type" value="Genomic_DNA"/>
</dbReference>
<feature type="domain" description="CSD" evidence="8">
    <location>
        <begin position="1"/>
        <end position="66"/>
    </location>
</feature>
<evidence type="ECO:0000313" key="9">
    <source>
        <dbReference type="EMBL" id="BDU74599.1"/>
    </source>
</evidence>
<keyword evidence="10" id="KW-1185">Reference proteome</keyword>
<dbReference type="PANTHER" id="PTHR46565:SF20">
    <property type="entry name" value="COLD SHOCK DOMAIN-CONTAINING PROTEIN 4"/>
    <property type="match status" value="1"/>
</dbReference>
<evidence type="ECO:0000259" key="8">
    <source>
        <dbReference type="PROSITE" id="PS51857"/>
    </source>
</evidence>
<accession>A0AA48KA33</accession>
<proteinExistence type="predicted"/>
<dbReference type="InterPro" id="IPR012156">
    <property type="entry name" value="Cold_shock_CspA"/>
</dbReference>
<dbReference type="AlphaFoldDB" id="A0AA48KA33"/>
<evidence type="ECO:0000256" key="3">
    <source>
        <dbReference type="ARBA" id="ARBA00023015"/>
    </source>
</evidence>
<evidence type="ECO:0000256" key="1">
    <source>
        <dbReference type="ARBA" id="ARBA00004496"/>
    </source>
</evidence>
<dbReference type="SMART" id="SM00357">
    <property type="entry name" value="CSP"/>
    <property type="match status" value="1"/>
</dbReference>
<dbReference type="InterPro" id="IPR012340">
    <property type="entry name" value="NA-bd_OB-fold"/>
</dbReference>
<keyword evidence="2" id="KW-0963">Cytoplasm</keyword>
<dbReference type="InterPro" id="IPR002059">
    <property type="entry name" value="CSP_DNA-bd"/>
</dbReference>
<evidence type="ECO:0000256" key="4">
    <source>
        <dbReference type="ARBA" id="ARBA00023125"/>
    </source>
</evidence>
<keyword evidence="4" id="KW-0238">DNA-binding</keyword>
<gene>
    <name evidence="9" type="ORF">METEAL_37730</name>
</gene>
<evidence type="ECO:0000256" key="5">
    <source>
        <dbReference type="ARBA" id="ARBA00023159"/>
    </source>
</evidence>
<evidence type="ECO:0000256" key="7">
    <source>
        <dbReference type="RuleBase" id="RU000408"/>
    </source>
</evidence>
<comment type="subcellular location">
    <subcellularLocation>
        <location evidence="1 7">Cytoplasm</location>
    </subcellularLocation>
</comment>
<dbReference type="KEGG" id="msil:METEAL_37730"/>
<keyword evidence="3" id="KW-0805">Transcription regulation</keyword>
<dbReference type="GO" id="GO:0003677">
    <property type="term" value="F:DNA binding"/>
    <property type="evidence" value="ECO:0007669"/>
    <property type="project" value="UniProtKB-KW"/>
</dbReference>
<dbReference type="Pfam" id="PF00313">
    <property type="entry name" value="CSD"/>
    <property type="match status" value="1"/>
</dbReference>
<evidence type="ECO:0000313" key="10">
    <source>
        <dbReference type="Proteomes" id="UP001238179"/>
    </source>
</evidence>